<evidence type="ECO:0000313" key="1">
    <source>
        <dbReference type="EMBL" id="UUC46714.1"/>
    </source>
</evidence>
<organism evidence="1 2">
    <name type="scientific">Flavobacterium cerinum</name>
    <dbReference type="NCBI Taxonomy" id="2502784"/>
    <lineage>
        <taxon>Bacteria</taxon>
        <taxon>Pseudomonadati</taxon>
        <taxon>Bacteroidota</taxon>
        <taxon>Flavobacteriia</taxon>
        <taxon>Flavobacteriales</taxon>
        <taxon>Flavobacteriaceae</taxon>
        <taxon>Flavobacterium</taxon>
    </lineage>
</organism>
<gene>
    <name evidence="1" type="ORF">NOX80_05815</name>
</gene>
<proteinExistence type="predicted"/>
<evidence type="ECO:0008006" key="3">
    <source>
        <dbReference type="Google" id="ProtNLM"/>
    </source>
</evidence>
<dbReference type="RefSeq" id="WP_256552371.1">
    <property type="nucleotide sequence ID" value="NZ_CP101751.1"/>
</dbReference>
<dbReference type="EMBL" id="CP101751">
    <property type="protein sequence ID" value="UUC46714.1"/>
    <property type="molecule type" value="Genomic_DNA"/>
</dbReference>
<evidence type="ECO:0000313" key="2">
    <source>
        <dbReference type="Proteomes" id="UP001059844"/>
    </source>
</evidence>
<dbReference type="Proteomes" id="UP001059844">
    <property type="component" value="Chromosome"/>
</dbReference>
<accession>A0ABY5IZG4</accession>
<sequence>MKRILVLCVFFMLIGCDKNYHDGLLENLFGINGLKYKIICSNEEFSSGGEGFYYCVYELDKISLDKIINSKLVDFPVKPEYRANWEVVKWEKTPVKLNDLPLYKYCCEYHRPIDFEKCFSEIFEKKNNRESRKLLFVFLL</sequence>
<protein>
    <recommendedName>
        <fullName evidence="3">DUF4377 domain-containing protein</fullName>
    </recommendedName>
</protein>
<name>A0ABY5IZG4_9FLAO</name>
<dbReference type="PROSITE" id="PS51257">
    <property type="entry name" value="PROKAR_LIPOPROTEIN"/>
    <property type="match status" value="1"/>
</dbReference>
<keyword evidence="2" id="KW-1185">Reference proteome</keyword>
<reference evidence="1" key="1">
    <citation type="submission" date="2022-07" db="EMBL/GenBank/DDBJ databases">
        <title>Isolation, identification, and degradation of a PFOSA degrading strain from sewage treatment plant.</title>
        <authorList>
            <person name="Zhang L."/>
            <person name="Huo Y."/>
        </authorList>
    </citation>
    <scope>NUCLEOTIDE SEQUENCE</scope>
    <source>
        <strain evidence="1">C1</strain>
    </source>
</reference>